<dbReference type="RefSeq" id="XP_007803604.1">
    <property type="nucleotide sequence ID" value="XM_007805413.1"/>
</dbReference>
<evidence type="ECO:0000256" key="15">
    <source>
        <dbReference type="SAM" id="MobiDB-lite"/>
    </source>
</evidence>
<evidence type="ECO:0000256" key="9">
    <source>
        <dbReference type="ARBA" id="ARBA00023015"/>
    </source>
</evidence>
<keyword evidence="7" id="KW-0862">Zinc</keyword>
<sequence>MPSVVARPAPSATSTASPLSPRRPSISLLSRNIDSVILGNVQFETWYYSPYPDSIILSSENPPTNLRNGELNGRTVSPSASSAASTTCPVLHVCPYCFRYTPHKLAYVVHLRHHEQLRKQDFDLPPVPASAMPVYSHGGYSVWEVDGETEKLYCQNLSLFGKLFLEQKSVFFDTGGFLYYVLTYTPPEHAFSSGSNATNQEHMHGDGREDLGLKTEVLGFFSKENPSWDSNNLACILIFPPYQHRQLGKLLMSVSYKLSGWEWEGGVIGGPEKPLSVMGRRSYLRFWSERIARFMLGESADADGRKVFDDGKKRKGRKAAVMKKALTVKEIGERTGMLAEDVVAALAEMGICEMMMPKKARLKKSGEVNGIGRMAAVTGNDVEEDVVTMIVKRSKVAEWVQKHNVDLHDPVREAGFIGEWAMSEAETNPEDIEMEEHDGQ</sequence>
<dbReference type="GeneID" id="19240043"/>
<dbReference type="InterPro" id="IPR002717">
    <property type="entry name" value="HAT_MYST-type"/>
</dbReference>
<dbReference type="SUPFAM" id="SSF55729">
    <property type="entry name" value="Acyl-CoA N-acyltransferases (Nat)"/>
    <property type="match status" value="1"/>
</dbReference>
<evidence type="ECO:0000256" key="10">
    <source>
        <dbReference type="ARBA" id="ARBA00023163"/>
    </source>
</evidence>
<evidence type="ECO:0000256" key="6">
    <source>
        <dbReference type="ARBA" id="ARBA00022771"/>
    </source>
</evidence>
<comment type="function">
    <text evidence="13">Catalytic component of the NuA4 histone acetyltransferase (HAT) complex which is involved in epigenetic transcriptional activation of selected genes principally by acetylation of nucleosomal histones H4, H3, H2B, H2A and H2A variant H2A.Z. Acetylates histone H4 to form H4K5ac, H4K8ac, H4K12ac and H4K16ac, histone H3 to form H3K14ac, and histone H2A to form H2AK4ac and H2AK7ac. The NuA4 complex is involved in the DNA damage response and is required for chromosome segregation. The NuA4 complex plays a direct role in repair of DNA double-strand breaks (DSBs) through homologous recombination. Recruitment to promoters depends on H3K4me. Also acetylates non-histone proteins. In addition to protein acetyltransferase, can use different acyl-CoA substrates, such as 2-hydroxyisobutanoyl-CoA (2-hydroxyisobutyryl-CoA) or (2E)-butenoyl-CoA (crotonyl-CoA), and is able to mediate protein 2-hydroxyisobutyrylation and crotonylation, respectively.</text>
</comment>
<dbReference type="eggNOG" id="KOG2747">
    <property type="taxonomic scope" value="Eukaryota"/>
</dbReference>
<evidence type="ECO:0000256" key="12">
    <source>
        <dbReference type="ARBA" id="ARBA00023315"/>
    </source>
</evidence>
<dbReference type="Pfam" id="PF01853">
    <property type="entry name" value="MOZ_SAS"/>
    <property type="match status" value="1"/>
</dbReference>
<evidence type="ECO:0000256" key="2">
    <source>
        <dbReference type="ARBA" id="ARBA00010107"/>
    </source>
</evidence>
<feature type="domain" description="MYST-type HAT" evidence="16">
    <location>
        <begin position="28"/>
        <end position="364"/>
    </location>
</feature>
<keyword evidence="9" id="KW-0805">Transcription regulation</keyword>
<dbReference type="InterPro" id="IPR040706">
    <property type="entry name" value="Zf-MYST"/>
</dbReference>
<evidence type="ECO:0000256" key="4">
    <source>
        <dbReference type="ARBA" id="ARBA00022679"/>
    </source>
</evidence>
<proteinExistence type="inferred from homology"/>
<gene>
    <name evidence="17" type="ORF">EPUS_05090</name>
</gene>
<keyword evidence="11" id="KW-0539">Nucleus</keyword>
<keyword evidence="8" id="KW-0007">Acetylation</keyword>
<dbReference type="Gene3D" id="1.10.10.10">
    <property type="entry name" value="Winged helix-like DNA-binding domain superfamily/Winged helix DNA-binding domain"/>
    <property type="match status" value="1"/>
</dbReference>
<feature type="region of interest" description="Disordered" evidence="15">
    <location>
        <begin position="1"/>
        <end position="22"/>
    </location>
</feature>
<dbReference type="OMA" id="SGWEWEG"/>
<evidence type="ECO:0000313" key="17">
    <source>
        <dbReference type="EMBL" id="ERF70738.1"/>
    </source>
</evidence>
<keyword evidence="10" id="KW-0804">Transcription</keyword>
<comment type="subcellular location">
    <subcellularLocation>
        <location evidence="1">Nucleus</location>
    </subcellularLocation>
</comment>
<dbReference type="Pfam" id="PF17772">
    <property type="entry name" value="zf-MYST"/>
    <property type="match status" value="1"/>
</dbReference>
<dbReference type="GO" id="GO:0005634">
    <property type="term" value="C:nucleus"/>
    <property type="evidence" value="ECO:0007669"/>
    <property type="project" value="UniProtKB-SubCell"/>
</dbReference>
<dbReference type="InterPro" id="IPR016181">
    <property type="entry name" value="Acyl_CoA_acyltransferase"/>
</dbReference>
<evidence type="ECO:0000256" key="14">
    <source>
        <dbReference type="PIRSR" id="PIRSR602717-51"/>
    </source>
</evidence>
<dbReference type="PROSITE" id="PS51726">
    <property type="entry name" value="MYST_HAT"/>
    <property type="match status" value="1"/>
</dbReference>
<feature type="active site" description="Proton donor/acceptor" evidence="14">
    <location>
        <position position="272"/>
    </location>
</feature>
<evidence type="ECO:0000256" key="7">
    <source>
        <dbReference type="ARBA" id="ARBA00022833"/>
    </source>
</evidence>
<dbReference type="Proteomes" id="UP000019373">
    <property type="component" value="Unassembled WGS sequence"/>
</dbReference>
<protein>
    <recommendedName>
        <fullName evidence="3">histone acetyltransferase</fullName>
        <ecNumber evidence="3">2.3.1.48</ecNumber>
    </recommendedName>
</protein>
<dbReference type="EMBL" id="KE721293">
    <property type="protein sequence ID" value="ERF70738.1"/>
    <property type="molecule type" value="Genomic_DNA"/>
</dbReference>
<dbReference type="PANTHER" id="PTHR10615">
    <property type="entry name" value="HISTONE ACETYLTRANSFERASE"/>
    <property type="match status" value="1"/>
</dbReference>
<keyword evidence="18" id="KW-1185">Reference proteome</keyword>
<dbReference type="EC" id="2.3.1.48" evidence="3"/>
<dbReference type="GO" id="GO:0008270">
    <property type="term" value="F:zinc ion binding"/>
    <property type="evidence" value="ECO:0007669"/>
    <property type="project" value="UniProtKB-KW"/>
</dbReference>
<reference evidence="18" key="1">
    <citation type="journal article" date="2014" name="BMC Genomics">
        <title>Genome characteristics reveal the impact of lichenization on lichen-forming fungus Endocarpon pusillum Hedwig (Verrucariales, Ascomycota).</title>
        <authorList>
            <person name="Wang Y.-Y."/>
            <person name="Liu B."/>
            <person name="Zhang X.-Y."/>
            <person name="Zhou Q.-M."/>
            <person name="Zhang T."/>
            <person name="Li H."/>
            <person name="Yu Y.-F."/>
            <person name="Zhang X.-L."/>
            <person name="Hao X.-Y."/>
            <person name="Wang M."/>
            <person name="Wang L."/>
            <person name="Wei J.-C."/>
        </authorList>
    </citation>
    <scope>NUCLEOTIDE SEQUENCE [LARGE SCALE GENOMIC DNA]</scope>
    <source>
        <strain evidence="18">Z07020 / HMAS-L-300199</strain>
    </source>
</reference>
<keyword evidence="5" id="KW-0479">Metal-binding</keyword>
<dbReference type="HOGENOM" id="CLU_011815_0_1_1"/>
<evidence type="ECO:0000256" key="11">
    <source>
        <dbReference type="ARBA" id="ARBA00023242"/>
    </source>
</evidence>
<evidence type="ECO:0000313" key="18">
    <source>
        <dbReference type="Proteomes" id="UP000019373"/>
    </source>
</evidence>
<name>U1GF71_ENDPU</name>
<dbReference type="PANTHER" id="PTHR10615:SF219">
    <property type="entry name" value="HISTONE ACETYLTRANSFERASE KAT5"/>
    <property type="match status" value="1"/>
</dbReference>
<dbReference type="GO" id="GO:0035267">
    <property type="term" value="C:NuA4 histone acetyltransferase complex"/>
    <property type="evidence" value="ECO:0007669"/>
    <property type="project" value="TreeGrafter"/>
</dbReference>
<comment type="similarity">
    <text evidence="2">Belongs to the MYST (SAS/MOZ) family.</text>
</comment>
<dbReference type="OrthoDB" id="787137at2759"/>
<dbReference type="Gene3D" id="3.30.60.60">
    <property type="entry name" value="N-acetyl transferase-like"/>
    <property type="match status" value="1"/>
</dbReference>
<accession>U1GF71</accession>
<dbReference type="GO" id="GO:0006355">
    <property type="term" value="P:regulation of DNA-templated transcription"/>
    <property type="evidence" value="ECO:0007669"/>
    <property type="project" value="InterPro"/>
</dbReference>
<evidence type="ECO:0000256" key="5">
    <source>
        <dbReference type="ARBA" id="ARBA00022723"/>
    </source>
</evidence>
<evidence type="ECO:0000256" key="1">
    <source>
        <dbReference type="ARBA" id="ARBA00004123"/>
    </source>
</evidence>
<dbReference type="AlphaFoldDB" id="U1GF71"/>
<evidence type="ECO:0000256" key="3">
    <source>
        <dbReference type="ARBA" id="ARBA00013184"/>
    </source>
</evidence>
<keyword evidence="12" id="KW-0012">Acyltransferase</keyword>
<keyword evidence="4" id="KW-0808">Transferase</keyword>
<evidence type="ECO:0000259" key="16">
    <source>
        <dbReference type="PROSITE" id="PS51726"/>
    </source>
</evidence>
<evidence type="ECO:0000256" key="8">
    <source>
        <dbReference type="ARBA" id="ARBA00022990"/>
    </source>
</evidence>
<dbReference type="Gene3D" id="3.40.630.30">
    <property type="match status" value="1"/>
</dbReference>
<dbReference type="InterPro" id="IPR036388">
    <property type="entry name" value="WH-like_DNA-bd_sf"/>
</dbReference>
<keyword evidence="6" id="KW-0863">Zinc-finger</keyword>
<organism evidence="17 18">
    <name type="scientific">Endocarpon pusillum (strain Z07020 / HMAS-L-300199)</name>
    <name type="common">Lichen-forming fungus</name>
    <dbReference type="NCBI Taxonomy" id="1263415"/>
    <lineage>
        <taxon>Eukaryota</taxon>
        <taxon>Fungi</taxon>
        <taxon>Dikarya</taxon>
        <taxon>Ascomycota</taxon>
        <taxon>Pezizomycotina</taxon>
        <taxon>Eurotiomycetes</taxon>
        <taxon>Chaetothyriomycetidae</taxon>
        <taxon>Verrucariales</taxon>
        <taxon>Verrucariaceae</taxon>
        <taxon>Endocarpon</taxon>
    </lineage>
</organism>
<evidence type="ECO:0000256" key="13">
    <source>
        <dbReference type="ARBA" id="ARBA00045805"/>
    </source>
</evidence>
<dbReference type="InterPro" id="IPR050603">
    <property type="entry name" value="MYST_HAT"/>
</dbReference>
<dbReference type="GO" id="GO:0046972">
    <property type="term" value="F:histone H4K16 acetyltransferase activity"/>
    <property type="evidence" value="ECO:0007669"/>
    <property type="project" value="TreeGrafter"/>
</dbReference>